<reference evidence="2" key="1">
    <citation type="submission" date="2018-01" db="EMBL/GenBank/DDBJ databases">
        <title>Genomic characterization of Leptospira inadai serogroup Lyme isolated from captured rat in Brazil and comparative analysis with human reference strain.</title>
        <authorList>
            <person name="Moreno L.Z."/>
            <person name="Loureiro A.P."/>
            <person name="Miraglia F."/>
            <person name="Kremer F.S."/>
            <person name="Eslabao M.R."/>
            <person name="Dellagostin O.A."/>
            <person name="Lilenbaum W."/>
            <person name="Moreno A.M."/>
        </authorList>
    </citation>
    <scope>NUCLEOTIDE SEQUENCE [LARGE SCALE GENOMIC DNA]</scope>
    <source>
        <strain evidence="2">M34/99</strain>
    </source>
</reference>
<keyword evidence="1" id="KW-0812">Transmembrane</keyword>
<dbReference type="EMBL" id="MCRM02000001">
    <property type="protein sequence ID" value="PNV76866.1"/>
    <property type="molecule type" value="Genomic_DNA"/>
</dbReference>
<sequence length="137" mass="14545">MNPIIRNISSIVAGILFGSAVNMGIITISGYIISPPEGADVNTMEGLKASLHLFQPKHFILPFFAHAIGTFVGAAIAAAISASHKINFALGIAVFFLIGGIANTWMLPSPLWFTVLDLAVAYIPMGYLGGRFVARKN</sequence>
<gene>
    <name evidence="2" type="ORF">BES34_000865</name>
</gene>
<accession>A0ABX4YNL0</accession>
<comment type="caution">
    <text evidence="2">The sequence shown here is derived from an EMBL/GenBank/DDBJ whole genome shotgun (WGS) entry which is preliminary data.</text>
</comment>
<evidence type="ECO:0000256" key="1">
    <source>
        <dbReference type="SAM" id="Phobius"/>
    </source>
</evidence>
<feature type="transmembrane region" description="Helical" evidence="1">
    <location>
        <begin position="111"/>
        <end position="134"/>
    </location>
</feature>
<keyword evidence="1" id="KW-0472">Membrane</keyword>
<dbReference type="RefSeq" id="WP_010409618.1">
    <property type="nucleotide sequence ID" value="NZ_MCRM02000001.1"/>
</dbReference>
<evidence type="ECO:0000313" key="3">
    <source>
        <dbReference type="Proteomes" id="UP000094669"/>
    </source>
</evidence>
<evidence type="ECO:0000313" key="2">
    <source>
        <dbReference type="EMBL" id="PNV76866.1"/>
    </source>
</evidence>
<protein>
    <submittedName>
        <fullName evidence="2">Uncharacterized protein</fullName>
    </submittedName>
</protein>
<organism evidence="2 3">
    <name type="scientific">Leptospira inadai serovar Lyme</name>
    <dbReference type="NCBI Taxonomy" id="293084"/>
    <lineage>
        <taxon>Bacteria</taxon>
        <taxon>Pseudomonadati</taxon>
        <taxon>Spirochaetota</taxon>
        <taxon>Spirochaetia</taxon>
        <taxon>Leptospirales</taxon>
        <taxon>Leptospiraceae</taxon>
        <taxon>Leptospira</taxon>
    </lineage>
</organism>
<feature type="transmembrane region" description="Helical" evidence="1">
    <location>
        <begin position="87"/>
        <end position="105"/>
    </location>
</feature>
<feature type="transmembrane region" description="Helical" evidence="1">
    <location>
        <begin position="12"/>
        <end position="33"/>
    </location>
</feature>
<keyword evidence="3" id="KW-1185">Reference proteome</keyword>
<feature type="transmembrane region" description="Helical" evidence="1">
    <location>
        <begin position="59"/>
        <end position="80"/>
    </location>
</feature>
<name>A0ABX4YNL0_9LEPT</name>
<keyword evidence="1" id="KW-1133">Transmembrane helix</keyword>
<proteinExistence type="predicted"/>
<dbReference type="Proteomes" id="UP000094669">
    <property type="component" value="Unassembled WGS sequence"/>
</dbReference>